<dbReference type="GO" id="GO:0005886">
    <property type="term" value="C:plasma membrane"/>
    <property type="evidence" value="ECO:0007669"/>
    <property type="project" value="TreeGrafter"/>
</dbReference>
<accession>A0A182PBB5</accession>
<protein>
    <recommendedName>
        <fullName evidence="11">G-protein coupled receptors family 1 profile domain-containing protein</fullName>
    </recommendedName>
</protein>
<feature type="transmembrane region" description="Helical" evidence="10">
    <location>
        <begin position="245"/>
        <end position="267"/>
    </location>
</feature>
<feature type="domain" description="G-protein coupled receptors family 1 profile" evidence="11">
    <location>
        <begin position="146"/>
        <end position="438"/>
    </location>
</feature>
<feature type="transmembrane region" description="Helical" evidence="10">
    <location>
        <begin position="584"/>
        <end position="608"/>
    </location>
</feature>
<keyword evidence="5 9" id="KW-0297">G-protein coupled receptor</keyword>
<evidence type="ECO:0000256" key="7">
    <source>
        <dbReference type="ARBA" id="ARBA00023170"/>
    </source>
</evidence>
<dbReference type="PROSITE" id="PS50262">
    <property type="entry name" value="G_PROTEIN_RECEP_F1_2"/>
    <property type="match status" value="2"/>
</dbReference>
<feature type="transmembrane region" description="Helical" evidence="10">
    <location>
        <begin position="835"/>
        <end position="854"/>
    </location>
</feature>
<dbReference type="PROSITE" id="PS00237">
    <property type="entry name" value="G_PROTEIN_RECEP_F1_1"/>
    <property type="match status" value="2"/>
</dbReference>
<keyword evidence="4 10" id="KW-1133">Transmembrane helix</keyword>
<feature type="transmembrane region" description="Helical" evidence="10">
    <location>
        <begin position="203"/>
        <end position="224"/>
    </location>
</feature>
<keyword evidence="8 9" id="KW-0807">Transducer</keyword>
<evidence type="ECO:0000256" key="6">
    <source>
        <dbReference type="ARBA" id="ARBA00023136"/>
    </source>
</evidence>
<evidence type="ECO:0000256" key="3">
    <source>
        <dbReference type="ARBA" id="ARBA00022692"/>
    </source>
</evidence>
<reference evidence="13" key="1">
    <citation type="submission" date="2013-03" db="EMBL/GenBank/DDBJ databases">
        <title>The Genome Sequence of Anopheles epiroticus epiroticus2.</title>
        <authorList>
            <consortium name="The Broad Institute Genomics Platform"/>
            <person name="Neafsey D.E."/>
            <person name="Howell P."/>
            <person name="Walker B."/>
            <person name="Young S.K."/>
            <person name="Zeng Q."/>
            <person name="Gargeya S."/>
            <person name="Fitzgerald M."/>
            <person name="Haas B."/>
            <person name="Abouelleil A."/>
            <person name="Allen A.W."/>
            <person name="Alvarado L."/>
            <person name="Arachchi H.M."/>
            <person name="Berlin A.M."/>
            <person name="Chapman S.B."/>
            <person name="Gainer-Dewar J."/>
            <person name="Goldberg J."/>
            <person name="Griggs A."/>
            <person name="Gujja S."/>
            <person name="Hansen M."/>
            <person name="Howarth C."/>
            <person name="Imamovic A."/>
            <person name="Ireland A."/>
            <person name="Larimer J."/>
            <person name="McCowan C."/>
            <person name="Murphy C."/>
            <person name="Pearson M."/>
            <person name="Poon T.W."/>
            <person name="Priest M."/>
            <person name="Roberts A."/>
            <person name="Saif S."/>
            <person name="Shea T."/>
            <person name="Sisk P."/>
            <person name="Sykes S."/>
            <person name="Wortman J."/>
            <person name="Nusbaum C."/>
            <person name="Birren B."/>
        </authorList>
    </citation>
    <scope>NUCLEOTIDE SEQUENCE [LARGE SCALE GENOMIC DNA]</scope>
    <source>
        <strain evidence="13">Epiroticus2</strain>
    </source>
</reference>
<evidence type="ECO:0000313" key="12">
    <source>
        <dbReference type="EnsemblMetazoa" id="AEPI004220-PA"/>
    </source>
</evidence>
<keyword evidence="13" id="KW-1185">Reference proteome</keyword>
<evidence type="ECO:0000256" key="4">
    <source>
        <dbReference type="ARBA" id="ARBA00022989"/>
    </source>
</evidence>
<evidence type="ECO:0000313" key="13">
    <source>
        <dbReference type="Proteomes" id="UP000075885"/>
    </source>
</evidence>
<evidence type="ECO:0000259" key="11">
    <source>
        <dbReference type="PROSITE" id="PS50262"/>
    </source>
</evidence>
<keyword evidence="6 10" id="KW-0472">Membrane</keyword>
<dbReference type="SUPFAM" id="SSF81321">
    <property type="entry name" value="Family A G protein-coupled receptor-like"/>
    <property type="match status" value="2"/>
</dbReference>
<dbReference type="EnsemblMetazoa" id="AEPI004220-RA">
    <property type="protein sequence ID" value="AEPI004220-PA"/>
    <property type="gene ID" value="AEPI004220"/>
</dbReference>
<evidence type="ECO:0000256" key="9">
    <source>
        <dbReference type="RuleBase" id="RU000688"/>
    </source>
</evidence>
<dbReference type="VEuPathDB" id="VectorBase:AEPI004220"/>
<keyword evidence="7 9" id="KW-0675">Receptor</keyword>
<dbReference type="InterPro" id="IPR000276">
    <property type="entry name" value="GPCR_Rhodpsn"/>
</dbReference>
<sequence length="866" mass="98581">MFSAVGDHLSGTALREDYSYGRPGQQMLLLAGRQNGSTLGDADGTFNANKALLMSVPTVSVLLMSTSYGSYVELPPTVPSLSMPGLALGGNESSVHHRPPPVHQPPDAATLSPAHEFDQTFVYYAEMLSVINFYYVPALVLFGSIGNVLSVLVFFKTKLRKLSSSYYLAALGLSDTFYLIGQFVAWLNLVDLKIYIQEICCRFFTFSSSLCCFLSVWFVVAFTVERFIAVLYPLKRQTMCTVRRAKIVIFALTIAGIFISLPIFFFASPQFSVSMNDTICDIVQEYKDQAAVFNVLDFILAFVVPFTIIVVLNTITALTVWKFASIRRTMTIPRSYGANVRESRRQLNISSSQLFGNGTVPVQQIQLYSRSRVANSQIKVTKMLLIVSTVFVCLNLPSYIVRVKIYLETEHTNMNIYLVQNCCQLFFMTNFGINFILYCVSGQNFRKAIFGMFQKRSHRQINLEHTSGTQVTEFVLRTNGSKLRRNTTISDNADTATWRELADYEITNFIKYTVQPPLADARVAMEADGGALNLTETEVVMELIGNYLNFYYMPLLVVVGSIGNILSVLVFFNTKLKKLSSSYYLAALGISDTCYLVGLFVTWLSFFQVHIYTREPFCQLFTYTSGVSSFLSVWYVVAFTFERFIVVRYPLKRQSWCTVRRAKTIIACLTMVGSVHSVPYIFYAGTQYSERSNVTICDMRKEYTSQMEIFNYIDTVIVFVVPFTIIVVLNSITSFTVWRFAGLRRNMTLPKRKPSNLEIRRLSFQYFSTHPNGRNGILRRSSMRENRMLHSQMKVTKMLLIVSSVFVCLNLPSYVMRVRAFVETGHSYLTVLVQYYCYLFFITNFGINFILYCISGQNFRYVILVR</sequence>
<dbReference type="GO" id="GO:0004930">
    <property type="term" value="F:G protein-coupled receptor activity"/>
    <property type="evidence" value="ECO:0007669"/>
    <property type="project" value="UniProtKB-KW"/>
</dbReference>
<dbReference type="Proteomes" id="UP000075885">
    <property type="component" value="Unassembled WGS sequence"/>
</dbReference>
<feature type="transmembrane region" description="Helical" evidence="10">
    <location>
        <begin position="380"/>
        <end position="400"/>
    </location>
</feature>
<dbReference type="AlphaFoldDB" id="A0A182PBB5"/>
<organism evidence="12 13">
    <name type="scientific">Anopheles epiroticus</name>
    <dbReference type="NCBI Taxonomy" id="199890"/>
    <lineage>
        <taxon>Eukaryota</taxon>
        <taxon>Metazoa</taxon>
        <taxon>Ecdysozoa</taxon>
        <taxon>Arthropoda</taxon>
        <taxon>Hexapoda</taxon>
        <taxon>Insecta</taxon>
        <taxon>Pterygota</taxon>
        <taxon>Neoptera</taxon>
        <taxon>Endopterygota</taxon>
        <taxon>Diptera</taxon>
        <taxon>Nematocera</taxon>
        <taxon>Culicoidea</taxon>
        <taxon>Culicidae</taxon>
        <taxon>Anophelinae</taxon>
        <taxon>Anopheles</taxon>
    </lineage>
</organism>
<feature type="transmembrane region" description="Helical" evidence="10">
    <location>
        <begin position="167"/>
        <end position="187"/>
    </location>
</feature>
<feature type="transmembrane region" description="Helical" evidence="10">
    <location>
        <begin position="298"/>
        <end position="321"/>
    </location>
</feature>
<dbReference type="Pfam" id="PF00001">
    <property type="entry name" value="7tm_1"/>
    <property type="match status" value="2"/>
</dbReference>
<evidence type="ECO:0000256" key="5">
    <source>
        <dbReference type="ARBA" id="ARBA00023040"/>
    </source>
</evidence>
<dbReference type="PANTHER" id="PTHR24243:SF230">
    <property type="entry name" value="G-PROTEIN COUPLED RECEPTORS FAMILY 1 PROFILE DOMAIN-CONTAINING PROTEIN"/>
    <property type="match status" value="1"/>
</dbReference>
<dbReference type="STRING" id="199890.A0A182PBB5"/>
<feature type="transmembrane region" description="Helical" evidence="10">
    <location>
        <begin position="550"/>
        <end position="572"/>
    </location>
</feature>
<evidence type="ECO:0000256" key="10">
    <source>
        <dbReference type="SAM" id="Phobius"/>
    </source>
</evidence>
<comment type="subcellular location">
    <subcellularLocation>
        <location evidence="1">Membrane</location>
        <topology evidence="1">Multi-pass membrane protein</topology>
    </subcellularLocation>
</comment>
<dbReference type="PRINTS" id="PR00237">
    <property type="entry name" value="GPCRRHODOPSN"/>
</dbReference>
<feature type="transmembrane region" description="Helical" evidence="10">
    <location>
        <begin position="620"/>
        <end position="641"/>
    </location>
</feature>
<dbReference type="Gene3D" id="1.20.1070.10">
    <property type="entry name" value="Rhodopsin 7-helix transmembrane proteins"/>
    <property type="match status" value="2"/>
</dbReference>
<name>A0A182PBB5_9DIPT</name>
<feature type="transmembrane region" description="Helical" evidence="10">
    <location>
        <begin position="716"/>
        <end position="741"/>
    </location>
</feature>
<dbReference type="PANTHER" id="PTHR24243">
    <property type="entry name" value="G-PROTEIN COUPLED RECEPTOR"/>
    <property type="match status" value="1"/>
</dbReference>
<feature type="transmembrane region" description="Helical" evidence="10">
    <location>
        <begin position="133"/>
        <end position="155"/>
    </location>
</feature>
<dbReference type="InterPro" id="IPR017452">
    <property type="entry name" value="GPCR_Rhodpsn_7TM"/>
</dbReference>
<evidence type="ECO:0000256" key="8">
    <source>
        <dbReference type="ARBA" id="ARBA00023224"/>
    </source>
</evidence>
<comment type="similarity">
    <text evidence="2 9">Belongs to the G-protein coupled receptor 1 family.</text>
</comment>
<proteinExistence type="inferred from homology"/>
<feature type="transmembrane region" description="Helical" evidence="10">
    <location>
        <begin position="795"/>
        <end position="815"/>
    </location>
</feature>
<feature type="domain" description="G-protein coupled receptors family 1 profile" evidence="11">
    <location>
        <begin position="563"/>
        <end position="852"/>
    </location>
</feature>
<evidence type="ECO:0000256" key="1">
    <source>
        <dbReference type="ARBA" id="ARBA00004141"/>
    </source>
</evidence>
<evidence type="ECO:0000256" key="2">
    <source>
        <dbReference type="ARBA" id="ARBA00010663"/>
    </source>
</evidence>
<keyword evidence="3 9" id="KW-0812">Transmembrane</keyword>
<reference evidence="12" key="2">
    <citation type="submission" date="2020-05" db="UniProtKB">
        <authorList>
            <consortium name="EnsemblMetazoa"/>
        </authorList>
    </citation>
    <scope>IDENTIFICATION</scope>
    <source>
        <strain evidence="12">Epiroticus2</strain>
    </source>
</reference>
<dbReference type="CDD" id="cd14978">
    <property type="entry name" value="7tmA_FMRFamide_R-like"/>
    <property type="match status" value="2"/>
</dbReference>